<proteinExistence type="predicted"/>
<dbReference type="AlphaFoldDB" id="A0A0C3CKG4"/>
<gene>
    <name evidence="2" type="ORF">M413DRAFT_443306</name>
</gene>
<dbReference type="Proteomes" id="UP000053424">
    <property type="component" value="Unassembled WGS sequence"/>
</dbReference>
<keyword evidence="3" id="KW-1185">Reference proteome</keyword>
<protein>
    <submittedName>
        <fullName evidence="2">Uncharacterized protein</fullName>
    </submittedName>
</protein>
<dbReference type="EMBL" id="KN831774">
    <property type="protein sequence ID" value="KIM44281.1"/>
    <property type="molecule type" value="Genomic_DNA"/>
</dbReference>
<evidence type="ECO:0000256" key="1">
    <source>
        <dbReference type="SAM" id="MobiDB-lite"/>
    </source>
</evidence>
<feature type="region of interest" description="Disordered" evidence="1">
    <location>
        <begin position="1"/>
        <end position="27"/>
    </location>
</feature>
<sequence length="118" mass="12558">MASHRRSKDQGCLPKMGHGNNPSLTVDGSPAYLKAGEKIEAMYAIALGFVGVSVGCWRVCDARTAAEQDFPFDYEGQWHAKHPGTSYMHARSGSGACRVGMGGDGASPGVRNDDIWGK</sequence>
<reference evidence="2 3" key="1">
    <citation type="submission" date="2014-04" db="EMBL/GenBank/DDBJ databases">
        <authorList>
            <consortium name="DOE Joint Genome Institute"/>
            <person name="Kuo A."/>
            <person name="Gay G."/>
            <person name="Dore J."/>
            <person name="Kohler A."/>
            <person name="Nagy L.G."/>
            <person name="Floudas D."/>
            <person name="Copeland A."/>
            <person name="Barry K.W."/>
            <person name="Cichocki N."/>
            <person name="Veneault-Fourrey C."/>
            <person name="LaButti K."/>
            <person name="Lindquist E.A."/>
            <person name="Lipzen A."/>
            <person name="Lundell T."/>
            <person name="Morin E."/>
            <person name="Murat C."/>
            <person name="Sun H."/>
            <person name="Tunlid A."/>
            <person name="Henrissat B."/>
            <person name="Grigoriev I.V."/>
            <person name="Hibbett D.S."/>
            <person name="Martin F."/>
            <person name="Nordberg H.P."/>
            <person name="Cantor M.N."/>
            <person name="Hua S.X."/>
        </authorList>
    </citation>
    <scope>NUCLEOTIDE SEQUENCE [LARGE SCALE GENOMIC DNA]</scope>
    <source>
        <strain evidence="3">h7</strain>
    </source>
</reference>
<feature type="region of interest" description="Disordered" evidence="1">
    <location>
        <begin position="99"/>
        <end position="118"/>
    </location>
</feature>
<organism evidence="2 3">
    <name type="scientific">Hebeloma cylindrosporum</name>
    <dbReference type="NCBI Taxonomy" id="76867"/>
    <lineage>
        <taxon>Eukaryota</taxon>
        <taxon>Fungi</taxon>
        <taxon>Dikarya</taxon>
        <taxon>Basidiomycota</taxon>
        <taxon>Agaricomycotina</taxon>
        <taxon>Agaricomycetes</taxon>
        <taxon>Agaricomycetidae</taxon>
        <taxon>Agaricales</taxon>
        <taxon>Agaricineae</taxon>
        <taxon>Hymenogastraceae</taxon>
        <taxon>Hebeloma</taxon>
    </lineage>
</organism>
<evidence type="ECO:0000313" key="3">
    <source>
        <dbReference type="Proteomes" id="UP000053424"/>
    </source>
</evidence>
<accession>A0A0C3CKG4</accession>
<reference evidence="3" key="2">
    <citation type="submission" date="2015-01" db="EMBL/GenBank/DDBJ databases">
        <title>Evolutionary Origins and Diversification of the Mycorrhizal Mutualists.</title>
        <authorList>
            <consortium name="DOE Joint Genome Institute"/>
            <consortium name="Mycorrhizal Genomics Consortium"/>
            <person name="Kohler A."/>
            <person name="Kuo A."/>
            <person name="Nagy L.G."/>
            <person name="Floudas D."/>
            <person name="Copeland A."/>
            <person name="Barry K.W."/>
            <person name="Cichocki N."/>
            <person name="Veneault-Fourrey C."/>
            <person name="LaButti K."/>
            <person name="Lindquist E.A."/>
            <person name="Lipzen A."/>
            <person name="Lundell T."/>
            <person name="Morin E."/>
            <person name="Murat C."/>
            <person name="Riley R."/>
            <person name="Ohm R."/>
            <person name="Sun H."/>
            <person name="Tunlid A."/>
            <person name="Henrissat B."/>
            <person name="Grigoriev I.V."/>
            <person name="Hibbett D.S."/>
            <person name="Martin F."/>
        </authorList>
    </citation>
    <scope>NUCLEOTIDE SEQUENCE [LARGE SCALE GENOMIC DNA]</scope>
    <source>
        <strain evidence="3">h7</strain>
    </source>
</reference>
<dbReference type="HOGENOM" id="CLU_2073451_0_0_1"/>
<evidence type="ECO:0000313" key="2">
    <source>
        <dbReference type="EMBL" id="KIM44281.1"/>
    </source>
</evidence>
<name>A0A0C3CKG4_HEBCY</name>